<gene>
    <name evidence="1" type="ORF">A2660_01225</name>
</gene>
<dbReference type="AlphaFoldDB" id="A0A1F5NS52"/>
<evidence type="ECO:0000313" key="2">
    <source>
        <dbReference type="Proteomes" id="UP000176233"/>
    </source>
</evidence>
<protein>
    <submittedName>
        <fullName evidence="1">Uncharacterized protein</fullName>
    </submittedName>
</protein>
<reference evidence="1 2" key="1">
    <citation type="journal article" date="2016" name="Nat. Commun.">
        <title>Thousands of microbial genomes shed light on interconnected biogeochemical processes in an aquifer system.</title>
        <authorList>
            <person name="Anantharaman K."/>
            <person name="Brown C.T."/>
            <person name="Hug L.A."/>
            <person name="Sharon I."/>
            <person name="Castelle C.J."/>
            <person name="Probst A.J."/>
            <person name="Thomas B.C."/>
            <person name="Singh A."/>
            <person name="Wilkins M.J."/>
            <person name="Karaoz U."/>
            <person name="Brodie E.L."/>
            <person name="Williams K.H."/>
            <person name="Hubbard S.S."/>
            <person name="Banfield J.F."/>
        </authorList>
    </citation>
    <scope>NUCLEOTIDE SEQUENCE [LARGE SCALE GENOMIC DNA]</scope>
</reference>
<name>A0A1F5NS52_9BACT</name>
<dbReference type="Proteomes" id="UP000176233">
    <property type="component" value="Unassembled WGS sequence"/>
</dbReference>
<sequence length="269" mass="31470">MKLTPSFWTICKLWFFYLLPFWAAVPKIGELEEADCIFVQAFGRNNYTDAELGRVLWDLRTEVRLSDLDAFNLLAQRAFEPGASNRALAKYAMQRAYKYNIPIIAQWEVVFAIYQMDPNWYVSNRDLIDCLWPPKEGYFATWHVKVLSKERMRSRILCRPLEIAHPAMTVRAVPIIWSLGLNPVVEPISARESTRHELWVWDQSSIQPWTRNFQAWKVRELMGRVAHVVTHIWGVRHVIFAIKPHLSASAQQMIPGNWIRFFPPKTLTA</sequence>
<proteinExistence type="predicted"/>
<accession>A0A1F5NS52</accession>
<dbReference type="EMBL" id="MFEJ01000011">
    <property type="protein sequence ID" value="OGE80468.1"/>
    <property type="molecule type" value="Genomic_DNA"/>
</dbReference>
<evidence type="ECO:0000313" key="1">
    <source>
        <dbReference type="EMBL" id="OGE80468.1"/>
    </source>
</evidence>
<comment type="caution">
    <text evidence="1">The sequence shown here is derived from an EMBL/GenBank/DDBJ whole genome shotgun (WGS) entry which is preliminary data.</text>
</comment>
<organism evidence="1 2">
    <name type="scientific">Candidatus Doudnabacteria bacterium RIFCSPHIGHO2_01_FULL_45_18</name>
    <dbReference type="NCBI Taxonomy" id="1817823"/>
    <lineage>
        <taxon>Bacteria</taxon>
        <taxon>Candidatus Doudnaibacteriota</taxon>
    </lineage>
</organism>